<evidence type="ECO:0000256" key="5">
    <source>
        <dbReference type="ARBA" id="ARBA00022801"/>
    </source>
</evidence>
<evidence type="ECO:0000256" key="6">
    <source>
        <dbReference type="ARBA" id="ARBA00022884"/>
    </source>
</evidence>
<dbReference type="GO" id="GO:0004519">
    <property type="term" value="F:endonuclease activity"/>
    <property type="evidence" value="ECO:0007669"/>
    <property type="project" value="UniProtKB-KW"/>
</dbReference>
<keyword evidence="4" id="KW-0255">Endonuclease</keyword>
<keyword evidence="11" id="KW-1185">Reference proteome</keyword>
<keyword evidence="7" id="KW-0051">Antiviral defense</keyword>
<dbReference type="InterPro" id="IPR052216">
    <property type="entry name" value="CRISPR_Csm3_endoribonuclease"/>
</dbReference>
<dbReference type="Pfam" id="PF03787">
    <property type="entry name" value="RAMPs"/>
    <property type="match status" value="1"/>
</dbReference>
<keyword evidence="5" id="KW-0378">Hydrolase</keyword>
<dbReference type="GO" id="GO:0016787">
    <property type="term" value="F:hydrolase activity"/>
    <property type="evidence" value="ECO:0007669"/>
    <property type="project" value="UniProtKB-KW"/>
</dbReference>
<evidence type="ECO:0000256" key="2">
    <source>
        <dbReference type="ARBA" id="ARBA00022150"/>
    </source>
</evidence>
<dbReference type="PANTHER" id="PTHR35579:SF3">
    <property type="entry name" value="CRISPR SYSTEM CMS ENDORIBONUCLEASE CSM3"/>
    <property type="match status" value="1"/>
</dbReference>
<name>A0A388T9V6_TERA1</name>
<accession>A0A388T9V6</accession>
<evidence type="ECO:0000256" key="4">
    <source>
        <dbReference type="ARBA" id="ARBA00022759"/>
    </source>
</evidence>
<evidence type="ECO:0000256" key="7">
    <source>
        <dbReference type="ARBA" id="ARBA00023118"/>
    </source>
</evidence>
<dbReference type="EMBL" id="BGZN01000011">
    <property type="protein sequence ID" value="GBR73421.1"/>
    <property type="molecule type" value="Genomic_DNA"/>
</dbReference>
<evidence type="ECO:0000259" key="9">
    <source>
        <dbReference type="Pfam" id="PF03787"/>
    </source>
</evidence>
<evidence type="ECO:0000256" key="3">
    <source>
        <dbReference type="ARBA" id="ARBA00022722"/>
    </source>
</evidence>
<organism evidence="10 11">
    <name type="scientific">Termititenax aidoneus</name>
    <dbReference type="NCBI Taxonomy" id="2218524"/>
    <lineage>
        <taxon>Bacteria</taxon>
        <taxon>Bacillati</taxon>
        <taxon>Candidatus Margulisiibacteriota</taxon>
        <taxon>Candidatus Termititenacia</taxon>
        <taxon>Candidatus Termititenacales</taxon>
        <taxon>Candidatus Termititenacaceae</taxon>
        <taxon>Candidatus Termititenax</taxon>
    </lineage>
</organism>
<dbReference type="PANTHER" id="PTHR35579">
    <property type="entry name" value="CRISPR SYSTEM CMS ENDORIBONUCLEASE CSM3"/>
    <property type="match status" value="1"/>
</dbReference>
<dbReference type="AlphaFoldDB" id="A0A388T9V6"/>
<evidence type="ECO:0000256" key="8">
    <source>
        <dbReference type="ARBA" id="ARBA00033183"/>
    </source>
</evidence>
<dbReference type="GO" id="GO:0051607">
    <property type="term" value="P:defense response to virus"/>
    <property type="evidence" value="ECO:0007669"/>
    <property type="project" value="UniProtKB-KW"/>
</dbReference>
<dbReference type="Proteomes" id="UP000269352">
    <property type="component" value="Unassembled WGS sequence"/>
</dbReference>
<sequence length="242" mass="26954">MATQRKILDKIKITGKLTLVTGLHIGSSKDFAPIGAVDSVVVRDPLTRRPIIPGSSLKGKLRTLLVKAFDADKLDNADLNKIDTDPNQVKRLFGASAPEIVGSRLQFCDLFVDKCSVEKLRDKTDLYLTEIKFENTINRTDSVANPRQLERVPAGASFDFYLVYNVEIKEEIEEDFANLAIALKFLHLDYLGGSGTRGYGKVKIAELKVEPQKLNGQTIIDDTLRKTLQEKLAESEKYALSL</sequence>
<reference evidence="10 11" key="1">
    <citation type="journal article" date="2019" name="ISME J.">
        <title>Genome analyses of uncultured TG2/ZB3 bacteria in 'Margulisbacteria' specifically attached to ectosymbiotic spirochetes of protists in the termite gut.</title>
        <authorList>
            <person name="Utami Y.D."/>
            <person name="Kuwahara H."/>
            <person name="Igai K."/>
            <person name="Murakami T."/>
            <person name="Sugaya K."/>
            <person name="Morikawa T."/>
            <person name="Nagura Y."/>
            <person name="Yuki M."/>
            <person name="Deevong P."/>
            <person name="Inoue T."/>
            <person name="Kihara K."/>
            <person name="Lo N."/>
            <person name="Yamada A."/>
            <person name="Ohkuma M."/>
            <person name="Hongoh Y."/>
        </authorList>
    </citation>
    <scope>NUCLEOTIDE SEQUENCE [LARGE SCALE GENOMIC DNA]</scope>
    <source>
        <strain evidence="10">NkOx7-01</strain>
    </source>
</reference>
<dbReference type="InterPro" id="IPR013412">
    <property type="entry name" value="CRISPR-assoc_RAMP_Csm3"/>
</dbReference>
<evidence type="ECO:0000256" key="1">
    <source>
        <dbReference type="ARBA" id="ARBA00006342"/>
    </source>
</evidence>
<comment type="caution">
    <text evidence="10">The sequence shown here is derived from an EMBL/GenBank/DDBJ whole genome shotgun (WGS) entry which is preliminary data.</text>
</comment>
<keyword evidence="6" id="KW-0694">RNA-binding</keyword>
<feature type="domain" description="CRISPR type III-associated protein" evidence="9">
    <location>
        <begin position="16"/>
        <end position="203"/>
    </location>
</feature>
<comment type="similarity">
    <text evidence="1">Belongs to the CRISPR-associated Csm3 family.</text>
</comment>
<keyword evidence="3" id="KW-0540">Nuclease</keyword>
<gene>
    <name evidence="10" type="primary">csm3</name>
    <name evidence="10" type="ORF">NO1_0808</name>
</gene>
<proteinExistence type="inferred from homology"/>
<dbReference type="NCBIfam" id="TIGR02582">
    <property type="entry name" value="cas7_TM1809"/>
    <property type="match status" value="1"/>
</dbReference>
<evidence type="ECO:0000313" key="10">
    <source>
        <dbReference type="EMBL" id="GBR73421.1"/>
    </source>
</evidence>
<dbReference type="GO" id="GO:0003723">
    <property type="term" value="F:RNA binding"/>
    <property type="evidence" value="ECO:0007669"/>
    <property type="project" value="UniProtKB-KW"/>
</dbReference>
<protein>
    <recommendedName>
        <fullName evidence="2">CRISPR system Cms endoribonuclease Csm3</fullName>
    </recommendedName>
    <alternativeName>
        <fullName evidence="8">CRISPR type III A-associated RAMP protein Csm3</fullName>
    </alternativeName>
</protein>
<evidence type="ECO:0000313" key="11">
    <source>
        <dbReference type="Proteomes" id="UP000269352"/>
    </source>
</evidence>
<dbReference type="InterPro" id="IPR005537">
    <property type="entry name" value="RAMP_III_fam"/>
</dbReference>